<dbReference type="AlphaFoldDB" id="A0A1R3HEM7"/>
<comment type="caution">
    <text evidence="6">The sequence shown here is derived from an EMBL/GenBank/DDBJ whole genome shotgun (WGS) entry which is preliminary data.</text>
</comment>
<dbReference type="OrthoDB" id="965079at2759"/>
<organism evidence="6 7">
    <name type="scientific">Corchorus capsularis</name>
    <name type="common">Jute</name>
    <dbReference type="NCBI Taxonomy" id="210143"/>
    <lineage>
        <taxon>Eukaryota</taxon>
        <taxon>Viridiplantae</taxon>
        <taxon>Streptophyta</taxon>
        <taxon>Embryophyta</taxon>
        <taxon>Tracheophyta</taxon>
        <taxon>Spermatophyta</taxon>
        <taxon>Magnoliopsida</taxon>
        <taxon>eudicotyledons</taxon>
        <taxon>Gunneridae</taxon>
        <taxon>Pentapetalae</taxon>
        <taxon>rosids</taxon>
        <taxon>malvids</taxon>
        <taxon>Malvales</taxon>
        <taxon>Malvaceae</taxon>
        <taxon>Grewioideae</taxon>
        <taxon>Apeibeae</taxon>
        <taxon>Corchorus</taxon>
    </lineage>
</organism>
<evidence type="ECO:0000256" key="2">
    <source>
        <dbReference type="ARBA" id="ARBA00010919"/>
    </source>
</evidence>
<dbReference type="Gramene" id="OMO68816">
    <property type="protein sequence ID" value="OMO68816"/>
    <property type="gene ID" value="CCACVL1_19817"/>
</dbReference>
<feature type="non-terminal residue" evidence="6">
    <location>
        <position position="79"/>
    </location>
</feature>
<evidence type="ECO:0000256" key="1">
    <source>
        <dbReference type="ARBA" id="ARBA00001947"/>
    </source>
</evidence>
<dbReference type="Gene3D" id="2.20.25.100">
    <property type="entry name" value="Zn-binding ribosomal proteins"/>
    <property type="match status" value="1"/>
</dbReference>
<comment type="similarity">
    <text evidence="2">Belongs to the eukaryotic ribosomal protein eS27 family.</text>
</comment>
<name>A0A1R3HEM7_COCAP</name>
<evidence type="ECO:0000313" key="6">
    <source>
        <dbReference type="EMBL" id="OMO68816.1"/>
    </source>
</evidence>
<dbReference type="EMBL" id="AWWV01012149">
    <property type="protein sequence ID" value="OMO68816.1"/>
    <property type="molecule type" value="Genomic_DNA"/>
</dbReference>
<evidence type="ECO:0000256" key="5">
    <source>
        <dbReference type="ARBA" id="ARBA00023274"/>
    </source>
</evidence>
<keyword evidence="4 6" id="KW-0689">Ribosomal protein</keyword>
<evidence type="ECO:0000256" key="3">
    <source>
        <dbReference type="ARBA" id="ARBA00022833"/>
    </source>
</evidence>
<accession>A0A1R3HEM7</accession>
<dbReference type="GO" id="GO:0005840">
    <property type="term" value="C:ribosome"/>
    <property type="evidence" value="ECO:0007669"/>
    <property type="project" value="UniProtKB-KW"/>
</dbReference>
<feature type="non-terminal residue" evidence="6">
    <location>
        <position position="1"/>
    </location>
</feature>
<keyword evidence="5" id="KW-0687">Ribonucleoprotein</keyword>
<proteinExistence type="inferred from homology"/>
<keyword evidence="7" id="KW-1185">Reference proteome</keyword>
<protein>
    <submittedName>
        <fullName evidence="6">Ribosomal protein S27e</fullName>
    </submittedName>
</protein>
<dbReference type="InterPro" id="IPR011332">
    <property type="entry name" value="Ribosomal_zn-bd"/>
</dbReference>
<comment type="cofactor">
    <cofactor evidence="1">
        <name>Zn(2+)</name>
        <dbReference type="ChEBI" id="CHEBI:29105"/>
    </cofactor>
</comment>
<keyword evidence="3" id="KW-0862">Zinc</keyword>
<dbReference type="Proteomes" id="UP000188268">
    <property type="component" value="Unassembled WGS sequence"/>
</dbReference>
<dbReference type="InterPro" id="IPR000592">
    <property type="entry name" value="Ribosomal_eS27"/>
</dbReference>
<evidence type="ECO:0000256" key="4">
    <source>
        <dbReference type="ARBA" id="ARBA00022980"/>
    </source>
</evidence>
<sequence>VLQSAIFLLNLPGEQSLRRRSTNSSVSLSLPIFSSRTTMFNHSQTVVVCGNCQIVICQPTGGIELDSPNYRCSFSWKKG</sequence>
<dbReference type="GO" id="GO:1990904">
    <property type="term" value="C:ribonucleoprotein complex"/>
    <property type="evidence" value="ECO:0007669"/>
    <property type="project" value="UniProtKB-KW"/>
</dbReference>
<dbReference type="STRING" id="210143.A0A1R3HEM7"/>
<dbReference type="GO" id="GO:0003735">
    <property type="term" value="F:structural constituent of ribosome"/>
    <property type="evidence" value="ECO:0007669"/>
    <property type="project" value="InterPro"/>
</dbReference>
<dbReference type="SUPFAM" id="SSF57829">
    <property type="entry name" value="Zn-binding ribosomal proteins"/>
    <property type="match status" value="1"/>
</dbReference>
<dbReference type="Pfam" id="PF01667">
    <property type="entry name" value="Ribosomal_S27e"/>
    <property type="match status" value="1"/>
</dbReference>
<dbReference type="InterPro" id="IPR023407">
    <property type="entry name" value="Ribosomal_eS27_Zn-bd_dom_sf"/>
</dbReference>
<reference evidence="6 7" key="1">
    <citation type="submission" date="2013-09" db="EMBL/GenBank/DDBJ databases">
        <title>Corchorus capsularis genome sequencing.</title>
        <authorList>
            <person name="Alam M."/>
            <person name="Haque M.S."/>
            <person name="Islam M.S."/>
            <person name="Emdad E.M."/>
            <person name="Islam M.M."/>
            <person name="Ahmed B."/>
            <person name="Halim A."/>
            <person name="Hossen Q.M.M."/>
            <person name="Hossain M.Z."/>
            <person name="Ahmed R."/>
            <person name="Khan M.M."/>
            <person name="Islam R."/>
            <person name="Rashid M.M."/>
            <person name="Khan S.A."/>
            <person name="Rahman M.S."/>
            <person name="Alam M."/>
        </authorList>
    </citation>
    <scope>NUCLEOTIDE SEQUENCE [LARGE SCALE GENOMIC DNA]</scope>
    <source>
        <strain evidence="7">cv. CVL-1</strain>
        <tissue evidence="6">Whole seedling</tissue>
    </source>
</reference>
<dbReference type="GO" id="GO:0006412">
    <property type="term" value="P:translation"/>
    <property type="evidence" value="ECO:0007669"/>
    <property type="project" value="InterPro"/>
</dbReference>
<evidence type="ECO:0000313" key="7">
    <source>
        <dbReference type="Proteomes" id="UP000188268"/>
    </source>
</evidence>
<gene>
    <name evidence="6" type="ORF">CCACVL1_19817</name>
</gene>